<evidence type="ECO:0000313" key="4">
    <source>
        <dbReference type="EMBL" id="KKL18143.1"/>
    </source>
</evidence>
<protein>
    <recommendedName>
        <fullName evidence="3">tRNA/rRNA methyltransferase SpoU type domain-containing protein</fullName>
    </recommendedName>
</protein>
<gene>
    <name evidence="4" type="ORF">LCGC14_2478470</name>
</gene>
<evidence type="ECO:0000256" key="2">
    <source>
        <dbReference type="ARBA" id="ARBA00022679"/>
    </source>
</evidence>
<keyword evidence="1" id="KW-0489">Methyltransferase</keyword>
<dbReference type="GO" id="GO:0032259">
    <property type="term" value="P:methylation"/>
    <property type="evidence" value="ECO:0007669"/>
    <property type="project" value="UniProtKB-KW"/>
</dbReference>
<dbReference type="GO" id="GO:0006396">
    <property type="term" value="P:RNA processing"/>
    <property type="evidence" value="ECO:0007669"/>
    <property type="project" value="InterPro"/>
</dbReference>
<dbReference type="SUPFAM" id="SSF75217">
    <property type="entry name" value="alpha/beta knot"/>
    <property type="match status" value="1"/>
</dbReference>
<organism evidence="4">
    <name type="scientific">marine sediment metagenome</name>
    <dbReference type="NCBI Taxonomy" id="412755"/>
    <lineage>
        <taxon>unclassified sequences</taxon>
        <taxon>metagenomes</taxon>
        <taxon>ecological metagenomes</taxon>
    </lineage>
</organism>
<dbReference type="InterPro" id="IPR001537">
    <property type="entry name" value="SpoU_MeTrfase"/>
</dbReference>
<evidence type="ECO:0000256" key="1">
    <source>
        <dbReference type="ARBA" id="ARBA00022603"/>
    </source>
</evidence>
<dbReference type="AlphaFoldDB" id="A0A0F9E223"/>
<dbReference type="EMBL" id="LAZR01038983">
    <property type="protein sequence ID" value="KKL18143.1"/>
    <property type="molecule type" value="Genomic_DNA"/>
</dbReference>
<comment type="caution">
    <text evidence="4">The sequence shown here is derived from an EMBL/GenBank/DDBJ whole genome shotgun (WGS) entry which is preliminary data.</text>
</comment>
<dbReference type="InterPro" id="IPR029028">
    <property type="entry name" value="Alpha/beta_knot_MTases"/>
</dbReference>
<proteinExistence type="predicted"/>
<reference evidence="4" key="1">
    <citation type="journal article" date="2015" name="Nature">
        <title>Complex archaea that bridge the gap between prokaryotes and eukaryotes.</title>
        <authorList>
            <person name="Spang A."/>
            <person name="Saw J.H."/>
            <person name="Jorgensen S.L."/>
            <person name="Zaremba-Niedzwiedzka K."/>
            <person name="Martijn J."/>
            <person name="Lind A.E."/>
            <person name="van Eijk R."/>
            <person name="Schleper C."/>
            <person name="Guy L."/>
            <person name="Ettema T.J."/>
        </authorList>
    </citation>
    <scope>NUCLEOTIDE SEQUENCE</scope>
</reference>
<dbReference type="Pfam" id="PF00588">
    <property type="entry name" value="SpoU_methylase"/>
    <property type="match status" value="1"/>
</dbReference>
<dbReference type="Gene3D" id="3.40.1280.10">
    <property type="match status" value="1"/>
</dbReference>
<dbReference type="GO" id="GO:0008173">
    <property type="term" value="F:RNA methyltransferase activity"/>
    <property type="evidence" value="ECO:0007669"/>
    <property type="project" value="InterPro"/>
</dbReference>
<accession>A0A0F9E223</accession>
<keyword evidence="2" id="KW-0808">Transferase</keyword>
<sequence>MGTIIRSANALNFNLIIISNHSTDPYSEKALRAAKGATFFIPIKIFTEKEILDFITKIKSIVKKPLELEIKMLGWK</sequence>
<name>A0A0F9E223_9ZZZZ</name>
<evidence type="ECO:0000259" key="3">
    <source>
        <dbReference type="Pfam" id="PF00588"/>
    </source>
</evidence>
<feature type="domain" description="tRNA/rRNA methyltransferase SpoU type" evidence="3">
    <location>
        <begin position="1"/>
        <end position="58"/>
    </location>
</feature>
<dbReference type="GO" id="GO:0003723">
    <property type="term" value="F:RNA binding"/>
    <property type="evidence" value="ECO:0007669"/>
    <property type="project" value="InterPro"/>
</dbReference>
<dbReference type="InterPro" id="IPR029026">
    <property type="entry name" value="tRNA_m1G_MTases_N"/>
</dbReference>